<dbReference type="Proteomes" id="UP000179251">
    <property type="component" value="Unassembled WGS sequence"/>
</dbReference>
<reference evidence="5 6" key="1">
    <citation type="journal article" date="2016" name="Nat. Commun.">
        <title>Thousands of microbial genomes shed light on interconnected biogeochemical processes in an aquifer system.</title>
        <authorList>
            <person name="Anantharaman K."/>
            <person name="Brown C.T."/>
            <person name="Hug L.A."/>
            <person name="Sharon I."/>
            <person name="Castelle C.J."/>
            <person name="Probst A.J."/>
            <person name="Thomas B.C."/>
            <person name="Singh A."/>
            <person name="Wilkins M.J."/>
            <person name="Karaoz U."/>
            <person name="Brodie E.L."/>
            <person name="Williams K.H."/>
            <person name="Hubbard S.S."/>
            <person name="Banfield J.F."/>
        </authorList>
    </citation>
    <scope>NUCLEOTIDE SEQUENCE [LARGE SCALE GENOMIC DNA]</scope>
</reference>
<organism evidence="5 6">
    <name type="scientific">Candidatus Giovannonibacteria bacterium RIFCSPHIGHO2_01_FULL_45_23</name>
    <dbReference type="NCBI Taxonomy" id="1798325"/>
    <lineage>
        <taxon>Bacteria</taxon>
        <taxon>Candidatus Giovannoniibacteriota</taxon>
    </lineage>
</organism>
<keyword evidence="4" id="KW-1133">Transmembrane helix</keyword>
<evidence type="ECO:0000313" key="5">
    <source>
        <dbReference type="EMBL" id="OGF61802.1"/>
    </source>
</evidence>
<keyword evidence="4" id="KW-0812">Transmembrane</keyword>
<protein>
    <submittedName>
        <fullName evidence="5">Uncharacterized protein</fullName>
    </submittedName>
</protein>
<comment type="caution">
    <text evidence="5">The sequence shown here is derived from an EMBL/GenBank/DDBJ whole genome shotgun (WGS) entry which is preliminary data.</text>
</comment>
<dbReference type="Gene3D" id="1.25.40.10">
    <property type="entry name" value="Tetratricopeptide repeat domain"/>
    <property type="match status" value="1"/>
</dbReference>
<evidence type="ECO:0000256" key="4">
    <source>
        <dbReference type="SAM" id="Phobius"/>
    </source>
</evidence>
<proteinExistence type="predicted"/>
<keyword evidence="2 3" id="KW-0802">TPR repeat</keyword>
<name>A0A1F5VED5_9BACT</name>
<feature type="transmembrane region" description="Helical" evidence="4">
    <location>
        <begin position="97"/>
        <end position="115"/>
    </location>
</feature>
<evidence type="ECO:0000256" key="2">
    <source>
        <dbReference type="ARBA" id="ARBA00022803"/>
    </source>
</evidence>
<feature type="transmembrane region" description="Helical" evidence="4">
    <location>
        <begin position="145"/>
        <end position="161"/>
    </location>
</feature>
<dbReference type="AlphaFoldDB" id="A0A1F5VED5"/>
<feature type="transmembrane region" description="Helical" evidence="4">
    <location>
        <begin position="345"/>
        <end position="367"/>
    </location>
</feature>
<dbReference type="SUPFAM" id="SSF48452">
    <property type="entry name" value="TPR-like"/>
    <property type="match status" value="1"/>
</dbReference>
<evidence type="ECO:0000313" key="6">
    <source>
        <dbReference type="Proteomes" id="UP000179251"/>
    </source>
</evidence>
<feature type="transmembrane region" description="Helical" evidence="4">
    <location>
        <begin position="274"/>
        <end position="292"/>
    </location>
</feature>
<sequence>MKFYETNCATKDKILKIAVLTLILAFYGSLLAHKIQLPAADDIARHVKNGEMILQGNFDVLYSNVYSYTEPDYPFINHHWLAGIIFYLLHQAVGWEWLVIFKIIILFAAFGLLFLASTKKADFWLVAIFSIPTILILRERTDLRPEIFSYFFIAAFLYFLIDLKEKPESNKIYWLIPLQILWVNTHIFFIAGPMLVAGFLLEKIILNYKNLRDDALIRKLAVLFAALLAVNLLNPSGVAGALYPLGILNNYGVEISENQPLSYFLRSRPPLDNISITVFQLSALLLALSFLFNLKNKPVFNFLAGIAVTAGGIKMLRLIPLFGLFFLPIVSCNFRANFVRKKINVFFGALFALLLAYLIFLGASGGFSNYNKFGIGLTRQSDDAAEFFKEQKLKGPIFNDFDIGSYLIYYFYPQEKVFVDNRPEAYSASFFEDVYAPAFRKENKWREIFDKHKFNAIFLYQYSEDLAVNQFKYRRIADPKWALVYSDSYAAIFLRNNEENREVINKLRITPANAAEKLKFLLESQNFEDQVAAADTFNLVGRKDLAAEVFLRVVARWTDKGRVWIALGLLEFDKNPSLAALYFEKGIAAGYKTAEAYSFLGMAYKNAGEREKAEKTLRRALKLNPERQDAKELLNAIN</sequence>
<gene>
    <name evidence="5" type="ORF">A2834_02885</name>
</gene>
<evidence type="ECO:0000256" key="1">
    <source>
        <dbReference type="ARBA" id="ARBA00022737"/>
    </source>
</evidence>
<dbReference type="InterPro" id="IPR013105">
    <property type="entry name" value="TPR_2"/>
</dbReference>
<keyword evidence="4" id="KW-0472">Membrane</keyword>
<dbReference type="SMART" id="SM00028">
    <property type="entry name" value="TPR"/>
    <property type="match status" value="1"/>
</dbReference>
<dbReference type="PROSITE" id="PS50293">
    <property type="entry name" value="TPR_REGION"/>
    <property type="match status" value="1"/>
</dbReference>
<dbReference type="PROSITE" id="PS50005">
    <property type="entry name" value="TPR"/>
    <property type="match status" value="1"/>
</dbReference>
<evidence type="ECO:0000256" key="3">
    <source>
        <dbReference type="PROSITE-ProRule" id="PRU00339"/>
    </source>
</evidence>
<feature type="transmembrane region" description="Helical" evidence="4">
    <location>
        <begin position="222"/>
        <end position="243"/>
    </location>
</feature>
<feature type="transmembrane region" description="Helical" evidence="4">
    <location>
        <begin position="181"/>
        <end position="201"/>
    </location>
</feature>
<keyword evidence="1" id="KW-0677">Repeat</keyword>
<dbReference type="EMBL" id="MFHD01000025">
    <property type="protein sequence ID" value="OGF61802.1"/>
    <property type="molecule type" value="Genomic_DNA"/>
</dbReference>
<feature type="transmembrane region" description="Helical" evidence="4">
    <location>
        <begin position="322"/>
        <end position="338"/>
    </location>
</feature>
<accession>A0A1F5VED5</accession>
<dbReference type="Pfam" id="PF07719">
    <property type="entry name" value="TPR_2"/>
    <property type="match status" value="1"/>
</dbReference>
<feature type="transmembrane region" description="Helical" evidence="4">
    <location>
        <begin position="14"/>
        <end position="32"/>
    </location>
</feature>
<feature type="transmembrane region" description="Helical" evidence="4">
    <location>
        <begin position="299"/>
        <end position="316"/>
    </location>
</feature>
<feature type="repeat" description="TPR" evidence="3">
    <location>
        <begin position="594"/>
        <end position="627"/>
    </location>
</feature>
<dbReference type="InterPro" id="IPR011990">
    <property type="entry name" value="TPR-like_helical_dom_sf"/>
</dbReference>
<dbReference type="STRING" id="1798325.A2834_02885"/>
<dbReference type="InterPro" id="IPR019734">
    <property type="entry name" value="TPR_rpt"/>
</dbReference>